<protein>
    <submittedName>
        <fullName evidence="2">Uncharacterized protein</fullName>
    </submittedName>
</protein>
<keyword evidence="1" id="KW-0472">Membrane</keyword>
<dbReference type="STRING" id="1387353.BSF38_04475"/>
<name>A0A1U7CVK4_9BACT</name>
<keyword evidence="3" id="KW-1185">Reference proteome</keyword>
<evidence type="ECO:0000313" key="2">
    <source>
        <dbReference type="EMBL" id="APW62919.1"/>
    </source>
</evidence>
<evidence type="ECO:0000256" key="1">
    <source>
        <dbReference type="SAM" id="Phobius"/>
    </source>
</evidence>
<gene>
    <name evidence="2" type="ORF">BSF38_04475</name>
</gene>
<keyword evidence="1" id="KW-0812">Transmembrane</keyword>
<keyword evidence="1" id="KW-1133">Transmembrane helix</keyword>
<feature type="transmembrane region" description="Helical" evidence="1">
    <location>
        <begin position="16"/>
        <end position="33"/>
    </location>
</feature>
<reference evidence="3" key="1">
    <citation type="submission" date="2016-12" db="EMBL/GenBank/DDBJ databases">
        <title>Comparative genomics of four Isosphaeraceae planctomycetes: a common pool of plasmids and glycoside hydrolase genes.</title>
        <authorList>
            <person name="Ivanova A."/>
        </authorList>
    </citation>
    <scope>NUCLEOTIDE SEQUENCE [LARGE SCALE GENOMIC DNA]</scope>
    <source>
        <strain evidence="3">PX4</strain>
    </source>
</reference>
<proteinExistence type="predicted"/>
<dbReference type="AlphaFoldDB" id="A0A1U7CVK4"/>
<accession>A0A1U7CVK4</accession>
<evidence type="ECO:0000313" key="3">
    <source>
        <dbReference type="Proteomes" id="UP000186309"/>
    </source>
</evidence>
<dbReference type="EMBL" id="CP019082">
    <property type="protein sequence ID" value="APW62919.1"/>
    <property type="molecule type" value="Genomic_DNA"/>
</dbReference>
<dbReference type="RefSeq" id="WP_168189431.1">
    <property type="nucleotide sequence ID" value="NZ_CP019082.1"/>
</dbReference>
<sequence>MSQLANDSNTASTRDVAGWIILAWVVVWSAAYFHSAVLHRFPGLLGWVRAQL</sequence>
<dbReference type="Proteomes" id="UP000186309">
    <property type="component" value="Chromosome"/>
</dbReference>
<dbReference type="KEGG" id="pbor:BSF38_04475"/>
<organism evidence="2 3">
    <name type="scientific">Paludisphaera borealis</name>
    <dbReference type="NCBI Taxonomy" id="1387353"/>
    <lineage>
        <taxon>Bacteria</taxon>
        <taxon>Pseudomonadati</taxon>
        <taxon>Planctomycetota</taxon>
        <taxon>Planctomycetia</taxon>
        <taxon>Isosphaerales</taxon>
        <taxon>Isosphaeraceae</taxon>
        <taxon>Paludisphaera</taxon>
    </lineage>
</organism>